<dbReference type="Gene3D" id="1.10.3290.10">
    <property type="entry name" value="Fido-like domain"/>
    <property type="match status" value="1"/>
</dbReference>
<dbReference type="PANTHER" id="PTHR13504">
    <property type="entry name" value="FIDO DOMAIN-CONTAINING PROTEIN DDB_G0283145"/>
    <property type="match status" value="1"/>
</dbReference>
<evidence type="ECO:0000313" key="5">
    <source>
        <dbReference type="EMBL" id="BDR57027.1"/>
    </source>
</evidence>
<evidence type="ECO:0000256" key="1">
    <source>
        <dbReference type="PIRSR" id="PIRSR640198-1"/>
    </source>
</evidence>
<keyword evidence="2" id="KW-0547">Nucleotide-binding</keyword>
<dbReference type="InterPro" id="IPR036388">
    <property type="entry name" value="WH-like_DNA-bd_sf"/>
</dbReference>
<keyword evidence="2" id="KW-0067">ATP-binding</keyword>
<dbReference type="Pfam" id="PF02661">
    <property type="entry name" value="Fic"/>
    <property type="match status" value="1"/>
</dbReference>
<evidence type="ECO:0000256" key="3">
    <source>
        <dbReference type="PIRSR" id="PIRSR640198-3"/>
    </source>
</evidence>
<dbReference type="Gene3D" id="1.10.10.10">
    <property type="entry name" value="Winged helix-like DNA-binding domain superfamily/Winged helix DNA-binding domain"/>
    <property type="match status" value="1"/>
</dbReference>
<proteinExistence type="predicted"/>
<dbReference type="KEGG" id="xak:KIMC2_15890"/>
<feature type="binding site" evidence="2">
    <location>
        <begin position="201"/>
        <end position="208"/>
    </location>
    <ligand>
        <name>ATP</name>
        <dbReference type="ChEBI" id="CHEBI:30616"/>
    </ligand>
</feature>
<dbReference type="PROSITE" id="PS51459">
    <property type="entry name" value="FIDO"/>
    <property type="match status" value="1"/>
</dbReference>
<dbReference type="EMBL" id="AP026801">
    <property type="protein sequence ID" value="BDR57027.1"/>
    <property type="molecule type" value="Genomic_DNA"/>
</dbReference>
<dbReference type="RefSeq" id="WP_317695729.1">
    <property type="nucleotide sequence ID" value="NZ_AP026801.1"/>
</dbReference>
<organism evidence="5 6">
    <name type="scientific">Xylocopilactobacillus apis</name>
    <dbReference type="NCBI Taxonomy" id="2932183"/>
    <lineage>
        <taxon>Bacteria</taxon>
        <taxon>Bacillati</taxon>
        <taxon>Bacillota</taxon>
        <taxon>Bacilli</taxon>
        <taxon>Lactobacillales</taxon>
        <taxon>Lactobacillaceae</taxon>
        <taxon>Xylocopilactobacillus</taxon>
    </lineage>
</organism>
<feature type="domain" description="Fido" evidence="4">
    <location>
        <begin position="108"/>
        <end position="266"/>
    </location>
</feature>
<reference evidence="5 6" key="1">
    <citation type="journal article" date="2023" name="Microbiol. Spectr.">
        <title>Symbiosis of Carpenter Bees with Uncharacterized Lactic Acid Bacteria Showing NAD Auxotrophy.</title>
        <authorList>
            <person name="Kawasaki S."/>
            <person name="Ozawa K."/>
            <person name="Mori T."/>
            <person name="Yamamoto A."/>
            <person name="Ito M."/>
            <person name="Ohkuma M."/>
            <person name="Sakamoto M."/>
            <person name="Matsutani M."/>
        </authorList>
    </citation>
    <scope>NUCLEOTIDE SEQUENCE [LARGE SCALE GENOMIC DNA]</scope>
    <source>
        <strain evidence="5 6">KimC2</strain>
    </source>
</reference>
<gene>
    <name evidence="5" type="ORF">KIMC2_15890</name>
</gene>
<feature type="active site" evidence="1">
    <location>
        <position position="197"/>
    </location>
</feature>
<dbReference type="GO" id="GO:0005524">
    <property type="term" value="F:ATP binding"/>
    <property type="evidence" value="ECO:0007669"/>
    <property type="project" value="UniProtKB-KW"/>
</dbReference>
<dbReference type="GO" id="GO:0051301">
    <property type="term" value="P:cell division"/>
    <property type="evidence" value="ECO:0007669"/>
    <property type="project" value="UniProtKB-KW"/>
</dbReference>
<evidence type="ECO:0000313" key="6">
    <source>
        <dbReference type="Proteomes" id="UP001321804"/>
    </source>
</evidence>
<evidence type="ECO:0000259" key="4">
    <source>
        <dbReference type="PROSITE" id="PS51459"/>
    </source>
</evidence>
<accession>A0AAU9DJQ9</accession>
<evidence type="ECO:0000256" key="2">
    <source>
        <dbReference type="PIRSR" id="PIRSR640198-2"/>
    </source>
</evidence>
<dbReference type="InterPro" id="IPR036597">
    <property type="entry name" value="Fido-like_dom_sf"/>
</dbReference>
<feature type="binding site" evidence="2">
    <location>
        <begin position="239"/>
        <end position="240"/>
    </location>
    <ligand>
        <name>ATP</name>
        <dbReference type="ChEBI" id="CHEBI:30616"/>
    </ligand>
</feature>
<dbReference type="InterPro" id="IPR040198">
    <property type="entry name" value="Fido_containing"/>
</dbReference>
<feature type="site" description="Important for autoinhibition of adenylyltransferase activity" evidence="3">
    <location>
        <position position="62"/>
    </location>
</feature>
<dbReference type="AlphaFoldDB" id="A0AAU9DJQ9"/>
<dbReference type="SUPFAM" id="SSF140931">
    <property type="entry name" value="Fic-like"/>
    <property type="match status" value="1"/>
</dbReference>
<protein>
    <submittedName>
        <fullName evidence="5">Cell division protein Fic</fullName>
    </submittedName>
</protein>
<keyword evidence="5" id="KW-0132">Cell division</keyword>
<name>A0AAU9DJQ9_9LACO</name>
<dbReference type="Proteomes" id="UP001321804">
    <property type="component" value="Chromosome"/>
</dbReference>
<keyword evidence="6" id="KW-1185">Reference proteome</keyword>
<dbReference type="InterPro" id="IPR003812">
    <property type="entry name" value="Fido"/>
</dbReference>
<dbReference type="PANTHER" id="PTHR13504:SF38">
    <property type="entry name" value="FIDO DOMAIN-CONTAINING PROTEIN"/>
    <property type="match status" value="1"/>
</dbReference>
<keyword evidence="5" id="KW-0131">Cell cycle</keyword>
<sequence>MKKFDYKTLNNLTITAEMAKKIALIFELRGKLSVSLKPKSVALDRLVEVAKIQSTDSSNRIEGIYTSQGRLRQLMAEKTMPQNRSEEEISGYRDVLKLILEQSEYMPLNSKTILTLHKHLFNFTSSSWAGKYKDSDNQIITNYKDGHSEIRFIPPSSTVTPELVDELCQKYTLALEEDHFVKILLVGAFVFDFVSIHPFNDGNGRMSRLLTLIFLYQNGYDVGKYISIEKLIERTKDQYYSSLQESSEGWSDNKNSYEPFLNYFLSVMLQAYRELTERIDFTEGTKHSAKELIFKNLENELRPLSKSELVALIPDYSQTTIERSLGELVAANRITKIGVGRATKYINRIV</sequence>